<dbReference type="InterPro" id="IPR016032">
    <property type="entry name" value="Sig_transdc_resp-reg_C-effctor"/>
</dbReference>
<keyword evidence="2" id="KW-0472">Membrane</keyword>
<dbReference type="InterPro" id="IPR019734">
    <property type="entry name" value="TPR_rpt"/>
</dbReference>
<dbReference type="Proteomes" id="UP001172083">
    <property type="component" value="Unassembled WGS sequence"/>
</dbReference>
<dbReference type="Gene3D" id="1.25.40.10">
    <property type="entry name" value="Tetratricopeptide repeat domain"/>
    <property type="match status" value="1"/>
</dbReference>
<proteinExistence type="predicted"/>
<feature type="repeat" description="TPR" evidence="1">
    <location>
        <begin position="115"/>
        <end position="148"/>
    </location>
</feature>
<keyword evidence="3" id="KW-0732">Signal</keyword>
<dbReference type="SUPFAM" id="SSF46894">
    <property type="entry name" value="C-terminal effector domain of the bipartite response regulators"/>
    <property type="match status" value="1"/>
</dbReference>
<evidence type="ECO:0008006" key="6">
    <source>
        <dbReference type="Google" id="ProtNLM"/>
    </source>
</evidence>
<organism evidence="4 5">
    <name type="scientific">Agaribacillus aureus</name>
    <dbReference type="NCBI Taxonomy" id="3051825"/>
    <lineage>
        <taxon>Bacteria</taxon>
        <taxon>Pseudomonadati</taxon>
        <taxon>Bacteroidota</taxon>
        <taxon>Cytophagia</taxon>
        <taxon>Cytophagales</taxon>
        <taxon>Splendidivirgaceae</taxon>
        <taxon>Agaribacillus</taxon>
    </lineage>
</organism>
<evidence type="ECO:0000313" key="5">
    <source>
        <dbReference type="Proteomes" id="UP001172083"/>
    </source>
</evidence>
<feature type="chain" id="PRO_5045959194" description="HTH luxR-type domain-containing protein" evidence="3">
    <location>
        <begin position="22"/>
        <end position="543"/>
    </location>
</feature>
<keyword evidence="1" id="KW-0802">TPR repeat</keyword>
<keyword evidence="5" id="KW-1185">Reference proteome</keyword>
<gene>
    <name evidence="4" type="ORF">QQ020_14860</name>
</gene>
<reference evidence="4" key="1">
    <citation type="submission" date="2023-06" db="EMBL/GenBank/DDBJ databases">
        <title>Genomic of Agaribacillus aureum.</title>
        <authorList>
            <person name="Wang G."/>
        </authorList>
    </citation>
    <scope>NUCLEOTIDE SEQUENCE</scope>
    <source>
        <strain evidence="4">BMA12</strain>
    </source>
</reference>
<name>A0ABT8LAP2_9BACT</name>
<comment type="caution">
    <text evidence="4">The sequence shown here is derived from an EMBL/GenBank/DDBJ whole genome shotgun (WGS) entry which is preliminary data.</text>
</comment>
<feature type="signal peptide" evidence="3">
    <location>
        <begin position="1"/>
        <end position="21"/>
    </location>
</feature>
<dbReference type="SUPFAM" id="SSF48452">
    <property type="entry name" value="TPR-like"/>
    <property type="match status" value="1"/>
</dbReference>
<dbReference type="SMART" id="SM00028">
    <property type="entry name" value="TPR"/>
    <property type="match status" value="3"/>
</dbReference>
<dbReference type="RefSeq" id="WP_346758688.1">
    <property type="nucleotide sequence ID" value="NZ_JAUJEB010000003.1"/>
</dbReference>
<accession>A0ABT8LAP2</accession>
<dbReference type="Gene3D" id="1.10.10.10">
    <property type="entry name" value="Winged helix-like DNA-binding domain superfamily/Winged helix DNA-binding domain"/>
    <property type="match status" value="1"/>
</dbReference>
<feature type="transmembrane region" description="Helical" evidence="2">
    <location>
        <begin position="355"/>
        <end position="380"/>
    </location>
</feature>
<evidence type="ECO:0000256" key="3">
    <source>
        <dbReference type="SAM" id="SignalP"/>
    </source>
</evidence>
<sequence>MKTIILIIPRLIACHLFFHLAATVYVFSQGDNRDGHLNQLPKLDSVTFSSQDSAIVNTEKRWLDYLESGDTISAINQLNQLSALYCNRVNYDKSYDGYWKALLLADKIGEESTKADSYNGLAILYSLYERRDEALKYYLLALDVNKKLIGHNQLDSTVLMDNYFLLAIHYRYDLNVPVARAYLDSCTMVLPGTSLDGTLVKAEYAYLQIQEEKFESSEKTLLAAEPIIEKEVPRYLVILYTLMGDLYKGWQKYHESEYYYQTALHKADKYKRHLNYVPDIYEKLSELYSLMNKPTLAYENLIRANAINTTLYSSRSPNNRYLLEIKDDFRLEKEKQEKLANAQRLALLEQEESIWLLKFTILVVTIIFLLITGFIIFRYWRSKHKSERRMLEQKQKMEAQKSREILHMKNKELTESALQLIEKDELLSELKDSLKTISKNLESKEITKLVKKIALDSNNNWKEFESRFIDVNQEFYDRLKSQYPNLSQYDLKVCALLKLNFTGKEMARLLGISPESAHTSRYRLRKKLGIGRDKSLADFIAEI</sequence>
<dbReference type="EMBL" id="JAUJEB010000003">
    <property type="protein sequence ID" value="MDN5213348.1"/>
    <property type="molecule type" value="Genomic_DNA"/>
</dbReference>
<dbReference type="InterPro" id="IPR011990">
    <property type="entry name" value="TPR-like_helical_dom_sf"/>
</dbReference>
<keyword evidence="2" id="KW-0812">Transmembrane</keyword>
<evidence type="ECO:0000313" key="4">
    <source>
        <dbReference type="EMBL" id="MDN5213348.1"/>
    </source>
</evidence>
<evidence type="ECO:0000256" key="1">
    <source>
        <dbReference type="PROSITE-ProRule" id="PRU00339"/>
    </source>
</evidence>
<evidence type="ECO:0000256" key="2">
    <source>
        <dbReference type="SAM" id="Phobius"/>
    </source>
</evidence>
<dbReference type="InterPro" id="IPR036388">
    <property type="entry name" value="WH-like_DNA-bd_sf"/>
</dbReference>
<keyword evidence="2" id="KW-1133">Transmembrane helix</keyword>
<dbReference type="PROSITE" id="PS50005">
    <property type="entry name" value="TPR"/>
    <property type="match status" value="1"/>
</dbReference>
<protein>
    <recommendedName>
        <fullName evidence="6">HTH luxR-type domain-containing protein</fullName>
    </recommendedName>
</protein>